<feature type="region of interest" description="Disordered" evidence="5">
    <location>
        <begin position="1"/>
        <end position="102"/>
    </location>
</feature>
<evidence type="ECO:0000313" key="8">
    <source>
        <dbReference type="Proteomes" id="UP001498421"/>
    </source>
</evidence>
<dbReference type="PANTHER" id="PTHR46754">
    <property type="entry name" value="MKI67 FHA DOMAIN-INTERACTING NUCLEOLAR PHOSPHOPROTEIN"/>
    <property type="match status" value="1"/>
</dbReference>
<accession>A0ABR1HEB4</accession>
<dbReference type="CDD" id="cd12307">
    <property type="entry name" value="RRM_NIFK_like"/>
    <property type="match status" value="1"/>
</dbReference>
<dbReference type="PROSITE" id="PS50102">
    <property type="entry name" value="RRM"/>
    <property type="match status" value="1"/>
</dbReference>
<name>A0ABR1HEB4_9HYPO</name>
<sequence length="385" mass="42530">MAPELRKRKPLPEVQKLNNAGKSAKPSPKGKRKAPEDASPVSLKKQRPVKKVAAEPKPAKKPVQKAKKAKPVEEEVEEKVEEEDATIEVPDASSGDEEEGKKAQALAIELDSGDEDMTEGDNAFEAGQDVGKIPKVSKQIQQAAKGSDGETGVLYIGRVPHGFYEHEMRQYFEQFGTINKLRLSRNKKTGASKHFAFVEFAEASTAEIVAKTMNNYLLFGHILKCRIIPKDQVHEDLFKGANRRFKAVPWNKMAGNKLQKPLTESAWATKVSNEQAKRTKRATKLKAIGYEFEAPEMKDVPAPAPIPEKVAEVETIEDAPAEKEEEVKEDEVKKIEVTVEAVEEAKPEAEEPEVEVEVEVTTKAAPKAKVTRAKPARGKGRKAKA</sequence>
<dbReference type="EMBL" id="JAZAVK010000149">
    <property type="protein sequence ID" value="KAK7419455.1"/>
    <property type="molecule type" value="Genomic_DNA"/>
</dbReference>
<evidence type="ECO:0000256" key="2">
    <source>
        <dbReference type="ARBA" id="ARBA00022884"/>
    </source>
</evidence>
<evidence type="ECO:0000256" key="4">
    <source>
        <dbReference type="PROSITE-ProRule" id="PRU00176"/>
    </source>
</evidence>
<proteinExistence type="predicted"/>
<keyword evidence="2 4" id="KW-0694">RNA-binding</keyword>
<organism evidence="7 8">
    <name type="scientific">Neonectria magnoliae</name>
    <dbReference type="NCBI Taxonomy" id="2732573"/>
    <lineage>
        <taxon>Eukaryota</taxon>
        <taxon>Fungi</taxon>
        <taxon>Dikarya</taxon>
        <taxon>Ascomycota</taxon>
        <taxon>Pezizomycotina</taxon>
        <taxon>Sordariomycetes</taxon>
        <taxon>Hypocreomycetidae</taxon>
        <taxon>Hypocreales</taxon>
        <taxon>Nectriaceae</taxon>
        <taxon>Neonectria</taxon>
    </lineage>
</organism>
<evidence type="ECO:0000256" key="3">
    <source>
        <dbReference type="ARBA" id="ARBA00023242"/>
    </source>
</evidence>
<feature type="compositionally biased region" description="Acidic residues" evidence="5">
    <location>
        <begin position="74"/>
        <end position="86"/>
    </location>
</feature>
<evidence type="ECO:0000256" key="5">
    <source>
        <dbReference type="SAM" id="MobiDB-lite"/>
    </source>
</evidence>
<gene>
    <name evidence="7" type="primary">NOP15</name>
    <name evidence="7" type="ORF">QQZ08_010825</name>
</gene>
<comment type="caution">
    <text evidence="7">The sequence shown here is derived from an EMBL/GenBank/DDBJ whole genome shotgun (WGS) entry which is preliminary data.</text>
</comment>
<dbReference type="Proteomes" id="UP001498421">
    <property type="component" value="Unassembled WGS sequence"/>
</dbReference>
<evidence type="ECO:0000256" key="1">
    <source>
        <dbReference type="ARBA" id="ARBA00004604"/>
    </source>
</evidence>
<evidence type="ECO:0000259" key="6">
    <source>
        <dbReference type="PROSITE" id="PS50102"/>
    </source>
</evidence>
<feature type="compositionally biased region" description="Basic residues" evidence="5">
    <location>
        <begin position="59"/>
        <end position="69"/>
    </location>
</feature>
<dbReference type="Pfam" id="PF00076">
    <property type="entry name" value="RRM_1"/>
    <property type="match status" value="1"/>
</dbReference>
<evidence type="ECO:0000313" key="7">
    <source>
        <dbReference type="EMBL" id="KAK7419455.1"/>
    </source>
</evidence>
<feature type="region of interest" description="Disordered" evidence="5">
    <location>
        <begin position="366"/>
        <end position="385"/>
    </location>
</feature>
<dbReference type="InterPro" id="IPR000504">
    <property type="entry name" value="RRM_dom"/>
</dbReference>
<keyword evidence="8" id="KW-1185">Reference proteome</keyword>
<dbReference type="SUPFAM" id="SSF54928">
    <property type="entry name" value="RNA-binding domain, RBD"/>
    <property type="match status" value="1"/>
</dbReference>
<dbReference type="SMART" id="SM00360">
    <property type="entry name" value="RRM"/>
    <property type="match status" value="1"/>
</dbReference>
<dbReference type="InterPro" id="IPR012677">
    <property type="entry name" value="Nucleotide-bd_a/b_plait_sf"/>
</dbReference>
<keyword evidence="3" id="KW-0539">Nucleus</keyword>
<reference evidence="7 8" key="1">
    <citation type="journal article" date="2025" name="Microbiol. Resour. Announc.">
        <title>Draft genome sequences for Neonectria magnoliae and Neonectria punicea, canker pathogens of Liriodendron tulipifera and Acer saccharum in West Virginia.</title>
        <authorList>
            <person name="Petronek H.M."/>
            <person name="Kasson M.T."/>
            <person name="Metheny A.M."/>
            <person name="Stauder C.M."/>
            <person name="Lovett B."/>
            <person name="Lynch S.C."/>
            <person name="Garnas J.R."/>
            <person name="Kasson L.R."/>
            <person name="Stajich J.E."/>
        </authorList>
    </citation>
    <scope>NUCLEOTIDE SEQUENCE [LARGE SCALE GENOMIC DNA]</scope>
    <source>
        <strain evidence="7 8">NRRL 64651</strain>
    </source>
</reference>
<dbReference type="Gene3D" id="3.30.70.330">
    <property type="match status" value="1"/>
</dbReference>
<protein>
    <submittedName>
        <fullName evidence="7">Nucleolar protein</fullName>
    </submittedName>
</protein>
<comment type="subcellular location">
    <subcellularLocation>
        <location evidence="1">Nucleus</location>
        <location evidence="1">Nucleolus</location>
    </subcellularLocation>
</comment>
<feature type="domain" description="RRM" evidence="6">
    <location>
        <begin position="152"/>
        <end position="230"/>
    </location>
</feature>
<feature type="compositionally biased region" description="Basic residues" evidence="5">
    <location>
        <begin position="369"/>
        <end position="385"/>
    </location>
</feature>
<dbReference type="InterPro" id="IPR035979">
    <property type="entry name" value="RBD_domain_sf"/>
</dbReference>